<proteinExistence type="predicted"/>
<dbReference type="InterPro" id="IPR053158">
    <property type="entry name" value="CapK_Type1_Caps_Biosynth"/>
</dbReference>
<dbReference type="Gene3D" id="3.40.50.12780">
    <property type="entry name" value="N-terminal domain of ligase-like"/>
    <property type="match status" value="1"/>
</dbReference>
<sequence>MAYQERKLASALQHAVGSSPYYRDTIAALVASGAALEELPILTKHALMQNFDRVVTDARLDRALLEHHLEGEDPGALLFGEFRVAATGGTTGEKGIAIFDDRAWLEAIANTLRFQKIVGIDEKTRSMGIFASSAIHISSRIGAEVRAIRPPAPRLNVLMPIEDIVAQLNLYSPEVVSTYPSFVRVLGNEQRAGRLSIKPRLIRTSAETLSQDVRDIAAEVWGATVANSYTCTEVGAMGQECEMADGLHLAEDSVVFEVVDINNKPVPNGTAGARLLVTTLTNRILPLVRYEISDIVTLATEPCRCGLPLWRISSIEGRREEMLQFSRKGGGGIVEVHAHRLRSSLTRTGGVRQFQFSQLPDGLEITISLFADFDHRMVAQSVEDSLRETLATAGAEPRRIVVRAVQSIERNGPGAKERLVVARAP</sequence>
<dbReference type="PANTHER" id="PTHR36932:SF1">
    <property type="entry name" value="CAPSULAR POLYSACCHARIDE BIOSYNTHESIS PROTEIN"/>
    <property type="match status" value="1"/>
</dbReference>
<dbReference type="EMBL" id="NAAC01000041">
    <property type="protein sequence ID" value="RDJ03798.1"/>
    <property type="molecule type" value="Genomic_DNA"/>
</dbReference>
<name>A0A370KG90_9HYPH</name>
<protein>
    <submittedName>
        <fullName evidence="1">CoF synthetase</fullName>
    </submittedName>
</protein>
<dbReference type="OrthoDB" id="580775at2"/>
<evidence type="ECO:0000313" key="1">
    <source>
        <dbReference type="EMBL" id="RDJ03798.1"/>
    </source>
</evidence>
<dbReference type="AlphaFoldDB" id="A0A370KG90"/>
<gene>
    <name evidence="1" type="ORF">B5K06_28140</name>
</gene>
<dbReference type="Proteomes" id="UP000254939">
    <property type="component" value="Unassembled WGS sequence"/>
</dbReference>
<dbReference type="InterPro" id="IPR042099">
    <property type="entry name" value="ANL_N_sf"/>
</dbReference>
<reference evidence="1 2" key="1">
    <citation type="submission" date="2017-03" db="EMBL/GenBank/DDBJ databases">
        <title>Genome analysis of Rhizobial strains effectives or ineffectives for nitrogen fixation isolated from bean seeds.</title>
        <authorList>
            <person name="Peralta H."/>
            <person name="Aguilar-Vera A."/>
            <person name="Mora Y."/>
            <person name="Vargas-Lagunas C."/>
            <person name="Girard L."/>
            <person name="Mora J."/>
        </authorList>
    </citation>
    <scope>NUCLEOTIDE SEQUENCE [LARGE SCALE GENOMIC DNA]</scope>
    <source>
        <strain evidence="1 2">CCGM3</strain>
    </source>
</reference>
<dbReference type="SUPFAM" id="SSF56801">
    <property type="entry name" value="Acetyl-CoA synthetase-like"/>
    <property type="match status" value="1"/>
</dbReference>
<evidence type="ECO:0000313" key="2">
    <source>
        <dbReference type="Proteomes" id="UP000254939"/>
    </source>
</evidence>
<accession>A0A370KG90</accession>
<comment type="caution">
    <text evidence="1">The sequence shown here is derived from an EMBL/GenBank/DDBJ whole genome shotgun (WGS) entry which is preliminary data.</text>
</comment>
<dbReference type="PANTHER" id="PTHR36932">
    <property type="entry name" value="CAPSULAR POLYSACCHARIDE BIOSYNTHESIS PROTEIN"/>
    <property type="match status" value="1"/>
</dbReference>
<organism evidence="1 2">
    <name type="scientific">Rhizobium grahamii</name>
    <dbReference type="NCBI Taxonomy" id="1120045"/>
    <lineage>
        <taxon>Bacteria</taxon>
        <taxon>Pseudomonadati</taxon>
        <taxon>Pseudomonadota</taxon>
        <taxon>Alphaproteobacteria</taxon>
        <taxon>Hyphomicrobiales</taxon>
        <taxon>Rhizobiaceae</taxon>
        <taxon>Rhizobium/Agrobacterium group</taxon>
        <taxon>Rhizobium</taxon>
    </lineage>
</organism>